<evidence type="ECO:0000256" key="1">
    <source>
        <dbReference type="ARBA" id="ARBA00004141"/>
    </source>
</evidence>
<feature type="compositionally biased region" description="Polar residues" evidence="14">
    <location>
        <begin position="931"/>
        <end position="941"/>
    </location>
</feature>
<dbReference type="PANTHER" id="PTHR11690:SF296">
    <property type="entry name" value="DEGENERIN-LIKE PROTEIN DEL-10"/>
    <property type="match status" value="1"/>
</dbReference>
<evidence type="ECO:0000256" key="12">
    <source>
        <dbReference type="ARBA" id="ARBA00023303"/>
    </source>
</evidence>
<evidence type="ECO:0000256" key="11">
    <source>
        <dbReference type="ARBA" id="ARBA00023201"/>
    </source>
</evidence>
<evidence type="ECO:0000256" key="5">
    <source>
        <dbReference type="ARBA" id="ARBA00022692"/>
    </source>
</evidence>
<evidence type="ECO:0000256" key="13">
    <source>
        <dbReference type="RuleBase" id="RU000679"/>
    </source>
</evidence>
<evidence type="ECO:0000256" key="15">
    <source>
        <dbReference type="SAM" id="Phobius"/>
    </source>
</evidence>
<evidence type="ECO:0000256" key="3">
    <source>
        <dbReference type="ARBA" id="ARBA00022448"/>
    </source>
</evidence>
<keyword evidence="4 13" id="KW-0894">Sodium channel</keyword>
<evidence type="ECO:0000313" key="17">
    <source>
        <dbReference type="Proteomes" id="UP001176961"/>
    </source>
</evidence>
<dbReference type="GO" id="GO:0005886">
    <property type="term" value="C:plasma membrane"/>
    <property type="evidence" value="ECO:0007669"/>
    <property type="project" value="TreeGrafter"/>
</dbReference>
<feature type="region of interest" description="Disordered" evidence="14">
    <location>
        <begin position="898"/>
        <end position="955"/>
    </location>
</feature>
<organism evidence="16 17">
    <name type="scientific">Cylicocyclus nassatus</name>
    <name type="common">Nematode worm</name>
    <dbReference type="NCBI Taxonomy" id="53992"/>
    <lineage>
        <taxon>Eukaryota</taxon>
        <taxon>Metazoa</taxon>
        <taxon>Ecdysozoa</taxon>
        <taxon>Nematoda</taxon>
        <taxon>Chromadorea</taxon>
        <taxon>Rhabditida</taxon>
        <taxon>Rhabditina</taxon>
        <taxon>Rhabditomorpha</taxon>
        <taxon>Strongyloidea</taxon>
        <taxon>Strongylidae</taxon>
        <taxon>Cylicocyclus</taxon>
    </lineage>
</organism>
<dbReference type="Pfam" id="PF00858">
    <property type="entry name" value="ASC"/>
    <property type="match status" value="1"/>
</dbReference>
<dbReference type="PANTHER" id="PTHR11690">
    <property type="entry name" value="AMILORIDE-SENSITIVE SODIUM CHANNEL-RELATED"/>
    <property type="match status" value="1"/>
</dbReference>
<reference evidence="16" key="1">
    <citation type="submission" date="2023-07" db="EMBL/GenBank/DDBJ databases">
        <authorList>
            <consortium name="CYATHOMIX"/>
        </authorList>
    </citation>
    <scope>NUCLEOTIDE SEQUENCE</scope>
    <source>
        <strain evidence="16">N/A</strain>
    </source>
</reference>
<keyword evidence="3 13" id="KW-0813">Transport</keyword>
<keyword evidence="12 13" id="KW-0407">Ion channel</keyword>
<evidence type="ECO:0000256" key="9">
    <source>
        <dbReference type="ARBA" id="ARBA00023136"/>
    </source>
</evidence>
<feature type="compositionally biased region" description="Polar residues" evidence="14">
    <location>
        <begin position="875"/>
        <end position="884"/>
    </location>
</feature>
<keyword evidence="8 13" id="KW-0406">Ion transport</keyword>
<comment type="similarity">
    <text evidence="2 13">Belongs to the amiloride-sensitive sodium channel (TC 1.A.6) family.</text>
</comment>
<evidence type="ECO:0000256" key="14">
    <source>
        <dbReference type="SAM" id="MobiDB-lite"/>
    </source>
</evidence>
<keyword evidence="11 13" id="KW-0739">Sodium transport</keyword>
<feature type="transmembrane region" description="Helical" evidence="15">
    <location>
        <begin position="97"/>
        <end position="115"/>
    </location>
</feature>
<keyword evidence="9 15" id="KW-0472">Membrane</keyword>
<evidence type="ECO:0000256" key="6">
    <source>
        <dbReference type="ARBA" id="ARBA00022989"/>
    </source>
</evidence>
<evidence type="ECO:0000256" key="2">
    <source>
        <dbReference type="ARBA" id="ARBA00007193"/>
    </source>
</evidence>
<comment type="caution">
    <text evidence="16">The sequence shown here is derived from an EMBL/GenBank/DDBJ whole genome shotgun (WGS) entry which is preliminary data.</text>
</comment>
<keyword evidence="7" id="KW-0915">Sodium</keyword>
<dbReference type="PRINTS" id="PR01078">
    <property type="entry name" value="AMINACHANNEL"/>
</dbReference>
<dbReference type="Proteomes" id="UP001176961">
    <property type="component" value="Unassembled WGS sequence"/>
</dbReference>
<evidence type="ECO:0000256" key="7">
    <source>
        <dbReference type="ARBA" id="ARBA00023053"/>
    </source>
</evidence>
<evidence type="ECO:0000256" key="10">
    <source>
        <dbReference type="ARBA" id="ARBA00023180"/>
    </source>
</evidence>
<accession>A0AA36MAE8</accession>
<keyword evidence="5 13" id="KW-0812">Transmembrane</keyword>
<proteinExistence type="inferred from homology"/>
<dbReference type="InterPro" id="IPR001873">
    <property type="entry name" value="ENaC"/>
</dbReference>
<dbReference type="AlphaFoldDB" id="A0AA36MAE8"/>
<name>A0AA36MAE8_CYLNA</name>
<feature type="region of interest" description="Disordered" evidence="14">
    <location>
        <begin position="841"/>
        <end position="884"/>
    </location>
</feature>
<comment type="subcellular location">
    <subcellularLocation>
        <location evidence="1">Membrane</location>
        <topology evidence="1">Multi-pass membrane protein</topology>
    </subcellularLocation>
</comment>
<evidence type="ECO:0000256" key="4">
    <source>
        <dbReference type="ARBA" id="ARBA00022461"/>
    </source>
</evidence>
<keyword evidence="10" id="KW-0325">Glycoprotein</keyword>
<dbReference type="GO" id="GO:0015280">
    <property type="term" value="F:ligand-gated sodium channel activity"/>
    <property type="evidence" value="ECO:0007669"/>
    <property type="project" value="TreeGrafter"/>
</dbReference>
<keyword evidence="6 15" id="KW-1133">Transmembrane helix</keyword>
<dbReference type="EMBL" id="CATQJL010000316">
    <property type="protein sequence ID" value="CAJ0605539.1"/>
    <property type="molecule type" value="Genomic_DNA"/>
</dbReference>
<sequence>MPRMAERIAGTFAGPDNPLSRAHDNSLPHVIISSRPGSIISQDLLSPSPQDSRRYTLVDTGDGVLEIKGETNDLLDIIQDANMDGVRHLKATDPLSRYIWCFIIIIFVFLALIQIHSQIMLYYSGPVATNIEAQYPSTIAFPTVALCNNNQFRLSYITGARILHRRARPSNGKLKSLSGKPRNVFEEVIERTWDMDAIRFLRQAAHWKSRMILGCTWPNGTSCRLSDFKPVWTLTGLCWAINTDPMNPLEVVGSGVGHSIRLLLNVETYERVDACTTHFRTKALPGLKILIYNQTTVPLTSYNGVNIPSGYAMDIRFRMQHHNRLPGQHCTTETAEHVDADKRFNSSSNVRTCELRKALREIEYECECSMARAFTNQQIATTRPCNVDDYFGCVRGVVQKSLEEGSRRECLPPCESVDYVTWQDLNRLPQNLMPALIEGHEEEDESDVEQDDIEEDKYLSLTNRTDEKFFLCEENAFLDSVQVTYIKRDAHRAYEKQARHQDDIFLRTKRRIIRLRTAIQNVSDLKWGWHGDDFIGVYERLSKDATCFANFTVRHEAISSVMESRPSHSEERRASQIFYLIDPMAHRADPRRFKSIGDLKRFYGDRVDVALSELQDIGETVDKMMKLYSPSTYQAAIMGEAARMDRVVELMTQYETGRLQRRVWAEKMQSKQMRHFFEDEFNEGWYQPIIHDIEHSLHKVIQEIEKENWPKFQSYVANGSGIKTGALLFFDSVTKENQEKFKDIIKDMYNCTTGDVKKTANEMLKEFKRLYRELQSSYTNLFKKELNEYLENFEFGTKFVSENFAMVNVFLQQMHLERWSQDNTYGFWSLAFPKPLPKVDGRPRIPYDETPRLKRRLGDIAEDDSGMESFGDPTGWSNTSKRSPSSIVNPLADLLDSESPKFRQKHGVEGVPKAKASLSEERQNSQEEDVSQMTDSLTTITPKLFASPAERQTTL</sequence>
<dbReference type="Gene3D" id="2.60.470.10">
    <property type="entry name" value="Acid-sensing ion channels like domains"/>
    <property type="match status" value="1"/>
</dbReference>
<keyword evidence="17" id="KW-1185">Reference proteome</keyword>
<feature type="compositionally biased region" description="Basic and acidic residues" evidence="14">
    <location>
        <begin position="841"/>
        <end position="859"/>
    </location>
</feature>
<evidence type="ECO:0000256" key="8">
    <source>
        <dbReference type="ARBA" id="ARBA00023065"/>
    </source>
</evidence>
<protein>
    <submittedName>
        <fullName evidence="16">Uncharacterized protein</fullName>
    </submittedName>
</protein>
<evidence type="ECO:0000313" key="16">
    <source>
        <dbReference type="EMBL" id="CAJ0605539.1"/>
    </source>
</evidence>
<gene>
    <name evidence="16" type="ORF">CYNAS_LOCUS17522</name>
</gene>